<comment type="similarity">
    <text evidence="1">Belongs to the carnitine/choline acetyltransferase family.</text>
</comment>
<evidence type="ECO:0000256" key="1">
    <source>
        <dbReference type="ARBA" id="ARBA00005232"/>
    </source>
</evidence>
<accession>A0A3S5CQJ6</accession>
<protein>
    <recommendedName>
        <fullName evidence="2">Choline/carnitine acyltransferase domain-containing protein</fullName>
    </recommendedName>
</protein>
<reference evidence="3" key="1">
    <citation type="submission" date="2018-11" db="EMBL/GenBank/DDBJ databases">
        <authorList>
            <consortium name="Pathogen Informatics"/>
        </authorList>
    </citation>
    <scope>NUCLEOTIDE SEQUENCE</scope>
</reference>
<dbReference type="AlphaFoldDB" id="A0A3S5CQJ6"/>
<gene>
    <name evidence="3" type="ORF">PXEA_LOCUS33498</name>
</gene>
<dbReference type="InterPro" id="IPR023213">
    <property type="entry name" value="CAT-like_dom_sf"/>
</dbReference>
<dbReference type="Proteomes" id="UP000784294">
    <property type="component" value="Unassembled WGS sequence"/>
</dbReference>
<dbReference type="EMBL" id="CAAALY010263511">
    <property type="protein sequence ID" value="VEL40058.1"/>
    <property type="molecule type" value="Genomic_DNA"/>
</dbReference>
<dbReference type="InterPro" id="IPR000542">
    <property type="entry name" value="Carn_acyl_trans"/>
</dbReference>
<evidence type="ECO:0000313" key="3">
    <source>
        <dbReference type="EMBL" id="VEL40058.1"/>
    </source>
</evidence>
<dbReference type="PANTHER" id="PTHR22589">
    <property type="entry name" value="CARNITINE O-ACYLTRANSFERASE"/>
    <property type="match status" value="1"/>
</dbReference>
<evidence type="ECO:0000259" key="2">
    <source>
        <dbReference type="Pfam" id="PF00755"/>
    </source>
</evidence>
<dbReference type="GO" id="GO:0016746">
    <property type="term" value="F:acyltransferase activity"/>
    <property type="evidence" value="ECO:0007669"/>
    <property type="project" value="InterPro"/>
</dbReference>
<keyword evidence="4" id="KW-1185">Reference proteome</keyword>
<dbReference type="OrthoDB" id="240216at2759"/>
<dbReference type="SUPFAM" id="SSF52777">
    <property type="entry name" value="CoA-dependent acyltransferases"/>
    <property type="match status" value="1"/>
</dbReference>
<organism evidence="3 4">
    <name type="scientific">Protopolystoma xenopodis</name>
    <dbReference type="NCBI Taxonomy" id="117903"/>
    <lineage>
        <taxon>Eukaryota</taxon>
        <taxon>Metazoa</taxon>
        <taxon>Spiralia</taxon>
        <taxon>Lophotrochozoa</taxon>
        <taxon>Platyhelminthes</taxon>
        <taxon>Monogenea</taxon>
        <taxon>Polyopisthocotylea</taxon>
        <taxon>Polystomatidea</taxon>
        <taxon>Polystomatidae</taxon>
        <taxon>Protopolystoma</taxon>
    </lineage>
</organism>
<proteinExistence type="inferred from homology"/>
<name>A0A3S5CQJ6_9PLAT</name>
<comment type="caution">
    <text evidence="3">The sequence shown here is derived from an EMBL/GenBank/DDBJ whole genome shotgun (WGS) entry which is preliminary data.</text>
</comment>
<dbReference type="Gene3D" id="3.30.559.10">
    <property type="entry name" value="Chloramphenicol acetyltransferase-like domain"/>
    <property type="match status" value="1"/>
</dbReference>
<dbReference type="Pfam" id="PF00755">
    <property type="entry name" value="Carn_acyltransf"/>
    <property type="match status" value="1"/>
</dbReference>
<feature type="domain" description="Choline/carnitine acyltransferase" evidence="2">
    <location>
        <begin position="10"/>
        <end position="89"/>
    </location>
</feature>
<dbReference type="InterPro" id="IPR039551">
    <property type="entry name" value="Cho/carn_acyl_trans"/>
</dbReference>
<dbReference type="PANTHER" id="PTHR22589:SF103">
    <property type="entry name" value="CARNITINE O-ACETYL-TRANSFERASE, ISOFORM A-RELATED"/>
    <property type="match status" value="1"/>
</dbReference>
<sequence>MVCSFDLASVLSTSSTATAQRSLLLAAIRQHNAYTQDAMAGQAIDRHLMGLRLISREYGIESPFLDDPFFFNDQTYDKVVHWTLSTSQVRR</sequence>
<evidence type="ECO:0000313" key="4">
    <source>
        <dbReference type="Proteomes" id="UP000784294"/>
    </source>
</evidence>